<comment type="caution">
    <text evidence="2">The sequence shown here is derived from an EMBL/GenBank/DDBJ whole genome shotgun (WGS) entry which is preliminary data.</text>
</comment>
<evidence type="ECO:0000313" key="3">
    <source>
        <dbReference type="Proteomes" id="UP000789901"/>
    </source>
</evidence>
<gene>
    <name evidence="2" type="ORF">GMARGA_LOCUS14473</name>
</gene>
<feature type="region of interest" description="Disordered" evidence="1">
    <location>
        <begin position="28"/>
        <end position="83"/>
    </location>
</feature>
<keyword evidence="3" id="KW-1185">Reference proteome</keyword>
<reference evidence="2 3" key="1">
    <citation type="submission" date="2021-06" db="EMBL/GenBank/DDBJ databases">
        <authorList>
            <person name="Kallberg Y."/>
            <person name="Tangrot J."/>
            <person name="Rosling A."/>
        </authorList>
    </citation>
    <scope>NUCLEOTIDE SEQUENCE [LARGE SCALE GENOMIC DNA]</scope>
    <source>
        <strain evidence="2 3">120-4 pot B 10/14</strain>
    </source>
</reference>
<evidence type="ECO:0000313" key="2">
    <source>
        <dbReference type="EMBL" id="CAG8731825.1"/>
    </source>
</evidence>
<sequence length="113" mass="12361">MDSPVKISWEAKISEELNLPLLKQSETQPYVTQSSVAQPSPSTTQPYVTQSSVTQPLVIRSPPSVTQPSVTQPSVTQSSVTQPYVTQPLYLAKDMLTNLNESDPSSCDQLHSE</sequence>
<feature type="compositionally biased region" description="Low complexity" evidence="1">
    <location>
        <begin position="61"/>
        <end position="83"/>
    </location>
</feature>
<protein>
    <submittedName>
        <fullName evidence="2">44519_t:CDS:1</fullName>
    </submittedName>
</protein>
<evidence type="ECO:0000256" key="1">
    <source>
        <dbReference type="SAM" id="MobiDB-lite"/>
    </source>
</evidence>
<name>A0ABN7V631_GIGMA</name>
<dbReference type="EMBL" id="CAJVQB010009605">
    <property type="protein sequence ID" value="CAG8731825.1"/>
    <property type="molecule type" value="Genomic_DNA"/>
</dbReference>
<feature type="compositionally biased region" description="Polar residues" evidence="1">
    <location>
        <begin position="28"/>
        <end position="55"/>
    </location>
</feature>
<proteinExistence type="predicted"/>
<dbReference type="Proteomes" id="UP000789901">
    <property type="component" value="Unassembled WGS sequence"/>
</dbReference>
<accession>A0ABN7V631</accession>
<organism evidence="2 3">
    <name type="scientific">Gigaspora margarita</name>
    <dbReference type="NCBI Taxonomy" id="4874"/>
    <lineage>
        <taxon>Eukaryota</taxon>
        <taxon>Fungi</taxon>
        <taxon>Fungi incertae sedis</taxon>
        <taxon>Mucoromycota</taxon>
        <taxon>Glomeromycotina</taxon>
        <taxon>Glomeromycetes</taxon>
        <taxon>Diversisporales</taxon>
        <taxon>Gigasporaceae</taxon>
        <taxon>Gigaspora</taxon>
    </lineage>
</organism>